<comment type="caution">
    <text evidence="9">The sequence shown here is derived from an EMBL/GenBank/DDBJ whole genome shotgun (WGS) entry which is preliminary data.</text>
</comment>
<protein>
    <submittedName>
        <fullName evidence="9">Uncharacterized protein</fullName>
    </submittedName>
</protein>
<dbReference type="InterPro" id="IPR002067">
    <property type="entry name" value="MCP"/>
</dbReference>
<comment type="subcellular location">
    <subcellularLocation>
        <location evidence="1">Membrane</location>
        <topology evidence="1">Multi-pass membrane protein</topology>
    </subcellularLocation>
</comment>
<sequence length="252" mass="27714">MVSFTSTREQHPFFCTFPSLEASSSLPSPSSSCVLPSPPPSVPSTASPTFSCPSGISNNACLVQKQRQMRHLVAERLPLPELPFASFVQSDLSKHFKGRDAIMRPVSIAEFGFKSLFSQTLEESIEGEEEEEGDRKVKKRQKSKRNHRPLRFKVGNASAKRLLSGAFAGAVSRTAVAPLETIRTHLMVGSGGRTVHDVFNHIMQDEGWQGLFRGNGVNVIRVAPSKAIEVRSLSLLLNSFKMCKACSKVIRE</sequence>
<evidence type="ECO:0000313" key="10">
    <source>
        <dbReference type="Proteomes" id="UP000886520"/>
    </source>
</evidence>
<feature type="compositionally biased region" description="Basic residues" evidence="8">
    <location>
        <begin position="136"/>
        <end position="148"/>
    </location>
</feature>
<dbReference type="SUPFAM" id="SSF103506">
    <property type="entry name" value="Mitochondrial carrier"/>
    <property type="match status" value="1"/>
</dbReference>
<evidence type="ECO:0000256" key="8">
    <source>
        <dbReference type="SAM" id="MobiDB-lite"/>
    </source>
</evidence>
<evidence type="ECO:0000256" key="5">
    <source>
        <dbReference type="ARBA" id="ARBA00023136"/>
    </source>
</evidence>
<name>A0A9D4U8L5_ADICA</name>
<dbReference type="Gene3D" id="1.50.40.10">
    <property type="entry name" value="Mitochondrial carrier domain"/>
    <property type="match status" value="1"/>
</dbReference>
<dbReference type="Proteomes" id="UP000886520">
    <property type="component" value="Chromosome 21"/>
</dbReference>
<keyword evidence="2 7" id="KW-0813">Transport</keyword>
<dbReference type="GO" id="GO:0055085">
    <property type="term" value="P:transmembrane transport"/>
    <property type="evidence" value="ECO:0007669"/>
    <property type="project" value="InterPro"/>
</dbReference>
<comment type="similarity">
    <text evidence="7">Belongs to the mitochondrial carrier (TC 2.A.29) family.</text>
</comment>
<evidence type="ECO:0000313" key="9">
    <source>
        <dbReference type="EMBL" id="KAI5063516.1"/>
    </source>
</evidence>
<dbReference type="InterPro" id="IPR023395">
    <property type="entry name" value="MCP_dom_sf"/>
</dbReference>
<organism evidence="9 10">
    <name type="scientific">Adiantum capillus-veneris</name>
    <name type="common">Maidenhair fern</name>
    <dbReference type="NCBI Taxonomy" id="13818"/>
    <lineage>
        <taxon>Eukaryota</taxon>
        <taxon>Viridiplantae</taxon>
        <taxon>Streptophyta</taxon>
        <taxon>Embryophyta</taxon>
        <taxon>Tracheophyta</taxon>
        <taxon>Polypodiopsida</taxon>
        <taxon>Polypodiidae</taxon>
        <taxon>Polypodiales</taxon>
        <taxon>Pteridineae</taxon>
        <taxon>Pteridaceae</taxon>
        <taxon>Vittarioideae</taxon>
        <taxon>Adiantum</taxon>
    </lineage>
</organism>
<dbReference type="OrthoDB" id="1733156at2759"/>
<evidence type="ECO:0000256" key="6">
    <source>
        <dbReference type="PROSITE-ProRule" id="PRU00282"/>
    </source>
</evidence>
<keyword evidence="4" id="KW-0677">Repeat</keyword>
<dbReference type="PROSITE" id="PS50920">
    <property type="entry name" value="SOLCAR"/>
    <property type="match status" value="1"/>
</dbReference>
<evidence type="ECO:0000256" key="1">
    <source>
        <dbReference type="ARBA" id="ARBA00004141"/>
    </source>
</evidence>
<dbReference type="Pfam" id="PF00153">
    <property type="entry name" value="Mito_carr"/>
    <property type="match status" value="1"/>
</dbReference>
<keyword evidence="5 6" id="KW-0472">Membrane</keyword>
<feature type="region of interest" description="Disordered" evidence="8">
    <location>
        <begin position="30"/>
        <end position="49"/>
    </location>
</feature>
<keyword evidence="3 6" id="KW-0812">Transmembrane</keyword>
<dbReference type="AlphaFoldDB" id="A0A9D4U8L5"/>
<keyword evidence="10" id="KW-1185">Reference proteome</keyword>
<accession>A0A9D4U8L5</accession>
<dbReference type="EMBL" id="JABFUD020000021">
    <property type="protein sequence ID" value="KAI5063516.1"/>
    <property type="molecule type" value="Genomic_DNA"/>
</dbReference>
<dbReference type="PRINTS" id="PR00926">
    <property type="entry name" value="MITOCARRIER"/>
</dbReference>
<dbReference type="GO" id="GO:0016020">
    <property type="term" value="C:membrane"/>
    <property type="evidence" value="ECO:0007669"/>
    <property type="project" value="UniProtKB-SubCell"/>
</dbReference>
<proteinExistence type="inferred from homology"/>
<evidence type="ECO:0000256" key="7">
    <source>
        <dbReference type="RuleBase" id="RU000488"/>
    </source>
</evidence>
<feature type="repeat" description="Solcar" evidence="6">
    <location>
        <begin position="156"/>
        <end position="239"/>
    </location>
</feature>
<reference evidence="9" key="1">
    <citation type="submission" date="2021-01" db="EMBL/GenBank/DDBJ databases">
        <title>Adiantum capillus-veneris genome.</title>
        <authorList>
            <person name="Fang Y."/>
            <person name="Liao Q."/>
        </authorList>
    </citation>
    <scope>NUCLEOTIDE SEQUENCE</scope>
    <source>
        <strain evidence="9">H3</strain>
        <tissue evidence="9">Leaf</tissue>
    </source>
</reference>
<dbReference type="InterPro" id="IPR018108">
    <property type="entry name" value="MCP_transmembrane"/>
</dbReference>
<evidence type="ECO:0000256" key="2">
    <source>
        <dbReference type="ARBA" id="ARBA00022448"/>
    </source>
</evidence>
<dbReference type="PANTHER" id="PTHR24089">
    <property type="entry name" value="SOLUTE CARRIER FAMILY 25"/>
    <property type="match status" value="1"/>
</dbReference>
<gene>
    <name evidence="9" type="ORF">GOP47_0022063</name>
</gene>
<evidence type="ECO:0000256" key="4">
    <source>
        <dbReference type="ARBA" id="ARBA00022737"/>
    </source>
</evidence>
<evidence type="ECO:0000256" key="3">
    <source>
        <dbReference type="ARBA" id="ARBA00022692"/>
    </source>
</evidence>
<feature type="region of interest" description="Disordered" evidence="8">
    <location>
        <begin position="124"/>
        <end position="148"/>
    </location>
</feature>